<dbReference type="AlphaFoldDB" id="A0A642V8U3"/>
<organism evidence="3 4">
    <name type="scientific">Trichomonascus ciferrii</name>
    <dbReference type="NCBI Taxonomy" id="44093"/>
    <lineage>
        <taxon>Eukaryota</taxon>
        <taxon>Fungi</taxon>
        <taxon>Dikarya</taxon>
        <taxon>Ascomycota</taxon>
        <taxon>Saccharomycotina</taxon>
        <taxon>Dipodascomycetes</taxon>
        <taxon>Dipodascales</taxon>
        <taxon>Trichomonascaceae</taxon>
        <taxon>Trichomonascus</taxon>
        <taxon>Trichomonascus ciferrii complex</taxon>
    </lineage>
</organism>
<dbReference type="SUPFAM" id="SSF53474">
    <property type="entry name" value="alpha/beta-Hydrolases"/>
    <property type="match status" value="1"/>
</dbReference>
<dbReference type="OrthoDB" id="5598028at2759"/>
<dbReference type="InterPro" id="IPR058933">
    <property type="entry name" value="YMC020W-like_ab_hydrolase"/>
</dbReference>
<dbReference type="Pfam" id="PF26147">
    <property type="entry name" value="AB_HYDROLASE_YMC0-YMC35"/>
    <property type="match status" value="1"/>
</dbReference>
<feature type="region of interest" description="Disordered" evidence="1">
    <location>
        <begin position="304"/>
        <end position="342"/>
    </location>
</feature>
<feature type="domain" description="YMC020W-like alpha/beta hydrolase" evidence="2">
    <location>
        <begin position="359"/>
        <end position="710"/>
    </location>
</feature>
<evidence type="ECO:0000313" key="3">
    <source>
        <dbReference type="EMBL" id="KAA8916248.1"/>
    </source>
</evidence>
<dbReference type="InterPro" id="IPR058934">
    <property type="entry name" value="YMC020W-like"/>
</dbReference>
<evidence type="ECO:0000313" key="4">
    <source>
        <dbReference type="Proteomes" id="UP000761534"/>
    </source>
</evidence>
<feature type="compositionally biased region" description="Basic and acidic residues" evidence="1">
    <location>
        <begin position="155"/>
        <end position="195"/>
    </location>
</feature>
<keyword evidence="4" id="KW-1185">Reference proteome</keyword>
<dbReference type="PANTHER" id="PTHR47349">
    <property type="entry name" value="CHROMOSOME 8, WHOLE GENOME SHOTGUN SEQUENCE"/>
    <property type="match status" value="1"/>
</dbReference>
<feature type="compositionally biased region" description="Low complexity" evidence="1">
    <location>
        <begin position="17"/>
        <end position="31"/>
    </location>
</feature>
<gene>
    <name evidence="3" type="ORF">TRICI_001600</name>
</gene>
<protein>
    <recommendedName>
        <fullName evidence="2">YMC020W-like alpha/beta hydrolase domain-containing protein</fullName>
    </recommendedName>
</protein>
<accession>A0A642V8U3</accession>
<proteinExistence type="predicted"/>
<evidence type="ECO:0000256" key="1">
    <source>
        <dbReference type="SAM" id="MobiDB-lite"/>
    </source>
</evidence>
<feature type="compositionally biased region" description="Polar residues" evidence="1">
    <location>
        <begin position="46"/>
        <end position="57"/>
    </location>
</feature>
<feature type="compositionally biased region" description="Basic and acidic residues" evidence="1">
    <location>
        <begin position="69"/>
        <end position="88"/>
    </location>
</feature>
<feature type="compositionally biased region" description="Low complexity" evidence="1">
    <location>
        <begin position="58"/>
        <end position="68"/>
    </location>
</feature>
<comment type="caution">
    <text evidence="3">The sequence shown here is derived from an EMBL/GenBank/DDBJ whole genome shotgun (WGS) entry which is preliminary data.</text>
</comment>
<feature type="region of interest" description="Disordered" evidence="1">
    <location>
        <begin position="1"/>
        <end position="290"/>
    </location>
</feature>
<dbReference type="PANTHER" id="PTHR47349:SF1">
    <property type="entry name" value="AER328WP"/>
    <property type="match status" value="1"/>
</dbReference>
<reference evidence="3" key="1">
    <citation type="journal article" date="2019" name="G3 (Bethesda)">
        <title>Genome Assemblies of Two Rare Opportunistic Yeast Pathogens: Diutina rugosa (syn. Candida rugosa) and Trichomonascus ciferrii (syn. Candida ciferrii).</title>
        <authorList>
            <person name="Mixao V."/>
            <person name="Saus E."/>
            <person name="Hansen A.P."/>
            <person name="Lass-Florl C."/>
            <person name="Gabaldon T."/>
        </authorList>
    </citation>
    <scope>NUCLEOTIDE SEQUENCE</scope>
    <source>
        <strain evidence="3">CBS 4856</strain>
    </source>
</reference>
<dbReference type="VEuPathDB" id="FungiDB:TRICI_001600"/>
<evidence type="ECO:0000259" key="2">
    <source>
        <dbReference type="Pfam" id="PF26147"/>
    </source>
</evidence>
<dbReference type="EMBL" id="SWFS01000113">
    <property type="protein sequence ID" value="KAA8916248.1"/>
    <property type="molecule type" value="Genomic_DNA"/>
</dbReference>
<dbReference type="InterPro" id="IPR029058">
    <property type="entry name" value="AB_hydrolase_fold"/>
</dbReference>
<feature type="compositionally biased region" description="Basic and acidic residues" evidence="1">
    <location>
        <begin position="307"/>
        <end position="324"/>
    </location>
</feature>
<feature type="compositionally biased region" description="Low complexity" evidence="1">
    <location>
        <begin position="255"/>
        <end position="268"/>
    </location>
</feature>
<dbReference type="Proteomes" id="UP000761534">
    <property type="component" value="Unassembled WGS sequence"/>
</dbReference>
<sequence length="752" mass="83444">MIRSFSRSARIRTANVTSSSSSTSSSGASTAQNHIPAGDSEPLSPPNTTAQQAFAVTSSGSRGISSLRRVLEETTEMRKAKNDKKEEASDSESIGEEQNEKGPKGPSGWYSWMWRNNTSGSRRNDDGSDDTSMKKQNGESDGESVATKSTTPSDKGPETTKQREDTNGKGEDTKDQRSEKKQKKNDEQDDKKMENEQNTANLESKKDGDAVTQPQSQPPPPEVSSQQNGEHEATVSTASSTVKERASWYSLFKKNNNNRQQQPQSSESSDVDTDDQQPPTSSSKTWAFWSSTKNKNDGEMAITGEASEDHPKHAREPEFKEEQQKAPPKKQQKVSRRPNIVGPTADECFPVYTQTRRLKSSMRKLSEYIAPALKNPAETHLHDPLYRTSPKMIHKTVVIGVHGFFPARVVRSILGEPTGTSIKFANEGAAAVQRWADEKGFKVEIEKIALEGEGKVMNRVEKLYTLLQNWISHIHDADFIFFAAHSQGTPVAVHLLARLVEEGHVERKQIALLGMAGISLGPMSGLDQKLVMRAYSSIESDSLSELFQFQDPDSFQSRKYLDSLRTIIEHNSKIVFIGSMNDQLVPLYSSTCIHLSHPNIYRAVYVDGQDVAPEFISTLVTLALRLRNIGSSDHGVIKEISGALSGTLTGGGHSKIYDEGRVYDLSIRHALETTDPGPNVPVKLSSDFKVPKSNNNPYLLPWCMRGLLSEALTRESLAGHLNELYNEFEQWKPETKILKDMKYRLSAIQSKL</sequence>
<feature type="compositionally biased region" description="Basic and acidic residues" evidence="1">
    <location>
        <begin position="122"/>
        <end position="138"/>
    </location>
</feature>
<feature type="compositionally biased region" description="Basic residues" evidence="1">
    <location>
        <begin position="327"/>
        <end position="336"/>
    </location>
</feature>
<feature type="compositionally biased region" description="Polar residues" evidence="1">
    <location>
        <begin position="276"/>
        <end position="290"/>
    </location>
</feature>
<name>A0A642V8U3_9ASCO</name>